<dbReference type="STRING" id="1792845.BC343_28995"/>
<keyword evidence="3" id="KW-1185">Reference proteome</keyword>
<dbReference type="EMBL" id="MBTF01000015">
    <property type="protein sequence ID" value="OOQ59201.1"/>
    <property type="molecule type" value="Genomic_DNA"/>
</dbReference>
<gene>
    <name evidence="2" type="ORF">BC343_28995</name>
</gene>
<proteinExistence type="predicted"/>
<protein>
    <recommendedName>
        <fullName evidence="4">TonB-dependent receptor</fullName>
    </recommendedName>
</protein>
<evidence type="ECO:0008006" key="4">
    <source>
        <dbReference type="Google" id="ProtNLM"/>
    </source>
</evidence>
<reference evidence="2 3" key="1">
    <citation type="submission" date="2016-07" db="EMBL/GenBank/DDBJ databases">
        <title>Genomic analysis of zinc-resistant bacterium Mucilaginibacter pedocola TBZ30.</title>
        <authorList>
            <person name="Huang J."/>
            <person name="Tang J."/>
        </authorList>
    </citation>
    <scope>NUCLEOTIDE SEQUENCE [LARGE SCALE GENOMIC DNA]</scope>
    <source>
        <strain evidence="2 3">TBZ30</strain>
    </source>
</reference>
<feature type="chain" id="PRO_5013114587" description="TonB-dependent receptor" evidence="1">
    <location>
        <begin position="20"/>
        <end position="236"/>
    </location>
</feature>
<sequence>MPKYLLIVVFCCLFFGASAQETFKGQVFENKTRSGINSVYIENLNNKQSTLTDKNGKFAVKAKLGDLVLFKSIAYQNDTVLVTSYSNTEIFLDLKKIQLNEVNITTTGLAKEAPKYDKLFHNQSMVYHRNKEGNYDGGVTFRIKYWKKGEKDKAKLAKKLQDFDTMDHIHEVFVPETIGKYVPLKDEELDNFISLYTPSVKVYTDKDFNLVSYLSDCYKKYEALPPEKRKPEPIVN</sequence>
<evidence type="ECO:0000313" key="2">
    <source>
        <dbReference type="EMBL" id="OOQ59201.1"/>
    </source>
</evidence>
<organism evidence="2 3">
    <name type="scientific">Mucilaginibacter pedocola</name>
    <dbReference type="NCBI Taxonomy" id="1792845"/>
    <lineage>
        <taxon>Bacteria</taxon>
        <taxon>Pseudomonadati</taxon>
        <taxon>Bacteroidota</taxon>
        <taxon>Sphingobacteriia</taxon>
        <taxon>Sphingobacteriales</taxon>
        <taxon>Sphingobacteriaceae</taxon>
        <taxon>Mucilaginibacter</taxon>
    </lineage>
</organism>
<accession>A0A1S9PE26</accession>
<dbReference type="AlphaFoldDB" id="A0A1S9PE26"/>
<dbReference type="OrthoDB" id="1118857at2"/>
<dbReference type="InterPro" id="IPR008969">
    <property type="entry name" value="CarboxyPept-like_regulatory"/>
</dbReference>
<evidence type="ECO:0000313" key="3">
    <source>
        <dbReference type="Proteomes" id="UP000189739"/>
    </source>
</evidence>
<comment type="caution">
    <text evidence="2">The sequence shown here is derived from an EMBL/GenBank/DDBJ whole genome shotgun (WGS) entry which is preliminary data.</text>
</comment>
<dbReference type="SUPFAM" id="SSF49464">
    <property type="entry name" value="Carboxypeptidase regulatory domain-like"/>
    <property type="match status" value="1"/>
</dbReference>
<name>A0A1S9PE26_9SPHI</name>
<keyword evidence="1" id="KW-0732">Signal</keyword>
<feature type="signal peptide" evidence="1">
    <location>
        <begin position="1"/>
        <end position="19"/>
    </location>
</feature>
<dbReference type="RefSeq" id="WP_078348862.1">
    <property type="nucleotide sequence ID" value="NZ_MBTF01000015.1"/>
</dbReference>
<evidence type="ECO:0000256" key="1">
    <source>
        <dbReference type="SAM" id="SignalP"/>
    </source>
</evidence>
<dbReference type="Proteomes" id="UP000189739">
    <property type="component" value="Unassembled WGS sequence"/>
</dbReference>